<proteinExistence type="predicted"/>
<name>A0A836A521_SHEEP</name>
<sequence>MRCSTDKGKGPVACTARIWAERFFLTRPSRWQQGSVRLLLKCNRSNICIVTGSKKEAEGIINKPAFRILQEKPM</sequence>
<protein>
    <submittedName>
        <fullName evidence="1">Uncharacterized protein</fullName>
    </submittedName>
</protein>
<dbReference type="AlphaFoldDB" id="A0A836A521"/>
<dbReference type="Proteomes" id="UP000664991">
    <property type="component" value="Unassembled WGS sequence"/>
</dbReference>
<evidence type="ECO:0000313" key="1">
    <source>
        <dbReference type="EMBL" id="KAG5206251.1"/>
    </source>
</evidence>
<evidence type="ECO:0000313" key="2">
    <source>
        <dbReference type="Proteomes" id="UP000664991"/>
    </source>
</evidence>
<reference evidence="1 2" key="1">
    <citation type="submission" date="2020-12" db="EMBL/GenBank/DDBJ databases">
        <title>De novo assembly of Tibetan sheep genome.</title>
        <authorList>
            <person name="Li X."/>
        </authorList>
    </citation>
    <scope>NUCLEOTIDE SEQUENCE [LARGE SCALE GENOMIC DNA]</scope>
    <source>
        <tissue evidence="1">Heart</tissue>
    </source>
</reference>
<gene>
    <name evidence="1" type="ORF">JEQ12_017824</name>
</gene>
<dbReference type="EMBL" id="JAEMGP010000007">
    <property type="protein sequence ID" value="KAG5206251.1"/>
    <property type="molecule type" value="Genomic_DNA"/>
</dbReference>
<organism evidence="1 2">
    <name type="scientific">Ovis aries</name>
    <name type="common">Sheep</name>
    <dbReference type="NCBI Taxonomy" id="9940"/>
    <lineage>
        <taxon>Eukaryota</taxon>
        <taxon>Metazoa</taxon>
        <taxon>Chordata</taxon>
        <taxon>Craniata</taxon>
        <taxon>Vertebrata</taxon>
        <taxon>Euteleostomi</taxon>
        <taxon>Mammalia</taxon>
        <taxon>Eutheria</taxon>
        <taxon>Laurasiatheria</taxon>
        <taxon>Artiodactyla</taxon>
        <taxon>Ruminantia</taxon>
        <taxon>Pecora</taxon>
        <taxon>Bovidae</taxon>
        <taxon>Caprinae</taxon>
        <taxon>Ovis</taxon>
    </lineage>
</organism>
<accession>A0A836A521</accession>
<comment type="caution">
    <text evidence="1">The sequence shown here is derived from an EMBL/GenBank/DDBJ whole genome shotgun (WGS) entry which is preliminary data.</text>
</comment>